<name>A0A1M5G1L0_9BACT</name>
<evidence type="ECO:0000313" key="1">
    <source>
        <dbReference type="EMBL" id="SHF97341.1"/>
    </source>
</evidence>
<protein>
    <submittedName>
        <fullName evidence="1">Uncharacterized protein</fullName>
    </submittedName>
</protein>
<proteinExistence type="predicted"/>
<dbReference type="RefSeq" id="WP_073045956.1">
    <property type="nucleotide sequence ID" value="NZ_FQUO01000015.1"/>
</dbReference>
<accession>A0A1M5G1L0</accession>
<sequence>MLGIEISGTFLDLAPGTSAQVERQSPFFGMDSLADEHSMPLTLLYTPKNAKALGLPNHFYTRREKLKIPGVKLYDGFNFSYTGELVIQAAQLNVNDITKSTITAYFLTGVSSFFTRIKGKKLKDLELGGVRTFAWTNNNPASSFKGFWQHIHETLAGTMDYSFGPIRNEKWAGNSEEGTPDWMNRLNNQGTLDYSNNFNTLAPQVSLRYVLDCVFSEQGWQMDISAMEGTHWEKLFMPSFYGVTWQKIIQVQQEPYFSYTPLPTIKMDLRNHVPPEYPIANLIIDLRNRYNWGFAFDSNARVCRMFPLKGLAYGKRKDWTRYMAALWDSDFSEEVKVFAFQNEGDGSDGLSSAPDFEKVQFGLPVFSYTELMGPAEGNFNQVVYCWKENQYWQCRYNEEEQRYEWGHFADGVHAYEPKDFNETITTGISTMPVYRTLWRTNGGNFYGLFPMCEQEGNWEGKQGEFVPWTMRLLFHRGWVWEAGQAGFKGQIKYPCLTSVASTITQEEPDLPWSNVYKHELNGSDMGIVSYWFRESLEYMSRGEISSGVLLLPRPELMEFRWDDVILLRNIPFLVEQMTDVIPYNGQVKARLKRIG</sequence>
<dbReference type="OrthoDB" id="1287238at2"/>
<evidence type="ECO:0000313" key="2">
    <source>
        <dbReference type="Proteomes" id="UP000184368"/>
    </source>
</evidence>
<dbReference type="AlphaFoldDB" id="A0A1M5G1L0"/>
<reference evidence="1 2" key="1">
    <citation type="submission" date="2016-11" db="EMBL/GenBank/DDBJ databases">
        <authorList>
            <person name="Jaros S."/>
            <person name="Januszkiewicz K."/>
            <person name="Wedrychowicz H."/>
        </authorList>
    </citation>
    <scope>NUCLEOTIDE SEQUENCE [LARGE SCALE GENOMIC DNA]</scope>
    <source>
        <strain evidence="1 2">DSM 26897</strain>
    </source>
</reference>
<dbReference type="EMBL" id="FQUO01000015">
    <property type="protein sequence ID" value="SHF97341.1"/>
    <property type="molecule type" value="Genomic_DNA"/>
</dbReference>
<dbReference type="STRING" id="1302690.BUE76_10575"/>
<gene>
    <name evidence="1" type="ORF">SAMN05444008_11553</name>
</gene>
<dbReference type="Proteomes" id="UP000184368">
    <property type="component" value="Unassembled WGS sequence"/>
</dbReference>
<organism evidence="1 2">
    <name type="scientific">Cnuella takakiae</name>
    <dbReference type="NCBI Taxonomy" id="1302690"/>
    <lineage>
        <taxon>Bacteria</taxon>
        <taxon>Pseudomonadati</taxon>
        <taxon>Bacteroidota</taxon>
        <taxon>Chitinophagia</taxon>
        <taxon>Chitinophagales</taxon>
        <taxon>Chitinophagaceae</taxon>
        <taxon>Cnuella</taxon>
    </lineage>
</organism>
<keyword evidence="2" id="KW-1185">Reference proteome</keyword>